<dbReference type="EMBL" id="BARS01054702">
    <property type="protein sequence ID" value="GAG51024.1"/>
    <property type="molecule type" value="Genomic_DNA"/>
</dbReference>
<sequence>RKFRQTQIAAGAAALLLALLFAGSAEATTFTLYCAGSVNVEGLDPDSFEIGPLQRDISQADRRFWTPEYHRVGDEDVFITENEWNNNNLGYTWWQAQVAQVQAKSKSKAGFNTSGVAVYDPRVQWVNPDHVATGHALACAASGDLIAIPQPGPHGRLGVQGGILGVEGSQWTSVAQPTEKELPPLPIGTPFQFDVLVTSEVRFPENIPCVTVEII</sequence>
<gene>
    <name evidence="1" type="ORF">S01H1_80926</name>
</gene>
<comment type="caution">
    <text evidence="1">The sequence shown here is derived from an EMBL/GenBank/DDBJ whole genome shotgun (WGS) entry which is preliminary data.</text>
</comment>
<organism evidence="1">
    <name type="scientific">marine sediment metagenome</name>
    <dbReference type="NCBI Taxonomy" id="412755"/>
    <lineage>
        <taxon>unclassified sequences</taxon>
        <taxon>metagenomes</taxon>
        <taxon>ecological metagenomes</taxon>
    </lineage>
</organism>
<feature type="non-terminal residue" evidence="1">
    <location>
        <position position="1"/>
    </location>
</feature>
<proteinExistence type="predicted"/>
<reference evidence="1" key="1">
    <citation type="journal article" date="2014" name="Front. Microbiol.">
        <title>High frequency of phylogenetically diverse reductive dehalogenase-homologous genes in deep subseafloor sedimentary metagenomes.</title>
        <authorList>
            <person name="Kawai M."/>
            <person name="Futagami T."/>
            <person name="Toyoda A."/>
            <person name="Takaki Y."/>
            <person name="Nishi S."/>
            <person name="Hori S."/>
            <person name="Arai W."/>
            <person name="Tsubouchi T."/>
            <person name="Morono Y."/>
            <person name="Uchiyama I."/>
            <person name="Ito T."/>
            <person name="Fujiyama A."/>
            <person name="Inagaki F."/>
            <person name="Takami H."/>
        </authorList>
    </citation>
    <scope>NUCLEOTIDE SEQUENCE</scope>
    <source>
        <strain evidence="1">Expedition CK06-06</strain>
    </source>
</reference>
<dbReference type="AlphaFoldDB" id="X0Y524"/>
<evidence type="ECO:0000313" key="1">
    <source>
        <dbReference type="EMBL" id="GAG51024.1"/>
    </source>
</evidence>
<protein>
    <submittedName>
        <fullName evidence="1">Uncharacterized protein</fullName>
    </submittedName>
</protein>
<feature type="non-terminal residue" evidence="1">
    <location>
        <position position="215"/>
    </location>
</feature>
<accession>X0Y524</accession>
<name>X0Y524_9ZZZZ</name>